<dbReference type="CDD" id="cd05120">
    <property type="entry name" value="APH_ChoK_like"/>
    <property type="match status" value="1"/>
</dbReference>
<dbReference type="Gene3D" id="3.90.1200.10">
    <property type="match status" value="1"/>
</dbReference>
<dbReference type="AlphaFoldDB" id="A0A446BH43"/>
<name>A0A446BH43_9PEZI</name>
<evidence type="ECO:0000313" key="2">
    <source>
        <dbReference type="EMBL" id="SPQ21779.1"/>
    </source>
</evidence>
<accession>A0A446BH43</accession>
<dbReference type="InterPro" id="IPR051678">
    <property type="entry name" value="AGP_Transferase"/>
</dbReference>
<dbReference type="InterPro" id="IPR011009">
    <property type="entry name" value="Kinase-like_dom_sf"/>
</dbReference>
<sequence>MANAASALAAIRDADLPHPHGPLLEAFVHEFVDNERAASYLLQRCSADPGSGGLTAFLTDWIELISAFSSNVVDRVHDRRVIIDITARDGAKCGISGLPGSLLDPLIVVRIFSGINRQLSPSQHEMLAAFLTPSLRDWALHADTGDGYQNLWLVRRSAAEAFLRGYVRLKFRDDRKYMVCINRACGHPPPGILDELPNLRTASFTDHPPSGNYLYGPTCGLGVQRLPFGLYLKKRSLEDYGTLKNEYRALELVRRHTDVPVPRPLDLVSDDKRSYLLTSAVPGCHVGLRINNMSDEEVSSLVRDLRRWLEHIRSIPKRVAPEYEISNAAGEGCYDFRILAGVDCPDTRGVIFGPYKNEDDFNSILQCGALPDVAHRAGHKIVFTHGDINMHNVMVKDGKLSGIVDWECAGWYPEYWEYTKAHYVTKHHWHWRKMVDEAFRELGDYRDELATEKKLWEYCF</sequence>
<dbReference type="SUPFAM" id="SSF56112">
    <property type="entry name" value="Protein kinase-like (PK-like)"/>
    <property type="match status" value="1"/>
</dbReference>
<dbReference type="InterPro" id="IPR002575">
    <property type="entry name" value="Aminoglycoside_PTrfase"/>
</dbReference>
<dbReference type="EMBL" id="OUUZ01000008">
    <property type="protein sequence ID" value="SPQ21779.1"/>
    <property type="molecule type" value="Genomic_DNA"/>
</dbReference>
<proteinExistence type="predicted"/>
<dbReference type="Proteomes" id="UP000289323">
    <property type="component" value="Unassembled WGS sequence"/>
</dbReference>
<dbReference type="PANTHER" id="PTHR21310">
    <property type="entry name" value="AMINOGLYCOSIDE PHOSPHOTRANSFERASE-RELATED-RELATED"/>
    <property type="match status" value="1"/>
</dbReference>
<dbReference type="Pfam" id="PF01636">
    <property type="entry name" value="APH"/>
    <property type="match status" value="1"/>
</dbReference>
<organism evidence="2 3">
    <name type="scientific">Thermothielavioides terrestris</name>
    <dbReference type="NCBI Taxonomy" id="2587410"/>
    <lineage>
        <taxon>Eukaryota</taxon>
        <taxon>Fungi</taxon>
        <taxon>Dikarya</taxon>
        <taxon>Ascomycota</taxon>
        <taxon>Pezizomycotina</taxon>
        <taxon>Sordariomycetes</taxon>
        <taxon>Sordariomycetidae</taxon>
        <taxon>Sordariales</taxon>
        <taxon>Chaetomiaceae</taxon>
        <taxon>Thermothielavioides</taxon>
    </lineage>
</organism>
<feature type="domain" description="Aminoglycoside phosphotransferase" evidence="1">
    <location>
        <begin position="233"/>
        <end position="440"/>
    </location>
</feature>
<dbReference type="PANTHER" id="PTHR21310:SF58">
    <property type="entry name" value="AMINOGLYCOSIDE PHOSPHOTRANSFERASE DOMAIN-CONTAINING PROTEIN"/>
    <property type="match status" value="1"/>
</dbReference>
<evidence type="ECO:0000259" key="1">
    <source>
        <dbReference type="Pfam" id="PF01636"/>
    </source>
</evidence>
<protein>
    <submittedName>
        <fullName evidence="2">A4c82a13-a3d1-47be-8447-19bb477f167b</fullName>
    </submittedName>
</protein>
<evidence type="ECO:0000313" key="3">
    <source>
        <dbReference type="Proteomes" id="UP000289323"/>
    </source>
</evidence>
<gene>
    <name evidence="2" type="ORF">TT172_LOCUS4198</name>
</gene>
<reference evidence="2 3" key="1">
    <citation type="submission" date="2018-04" db="EMBL/GenBank/DDBJ databases">
        <authorList>
            <person name="Huttner S."/>
            <person name="Dainat J."/>
        </authorList>
    </citation>
    <scope>NUCLEOTIDE SEQUENCE [LARGE SCALE GENOMIC DNA]</scope>
</reference>